<dbReference type="GO" id="GO:0051056">
    <property type="term" value="P:regulation of small GTPase mediated signal transduction"/>
    <property type="evidence" value="ECO:0007669"/>
    <property type="project" value="InterPro"/>
</dbReference>
<sequence>MFTKKSHIDVKKSTLKIQDCKKDSATRLRHLKTILDFVDIDEAKSLFETNYSHVYYILYDTFVQAETNLRQRVHKAHREELDGSLWLLEKILCFLPELLARRWQCHSLSRLMGKLLHTGNSAKLRKDGVRYFLLWYQALGDNAPAEVHAMFAELVPGLMTPHKGLSGPSEIEFSAGDILNHPNMKGDLGGSVFHDTSVHPVQSGEICPLLPPSTNERTAAPDPRDGVEILLNSMVHTVACLRWRENTIQKHMKSFSFLLQRFKEVYLPLFCPGFDYETSIYNPKLDLPAMRTIHKREEVMSCCVVVLINWISRFTHEKRTNNRLDNIQIDDDTSDHSSFLSHMKYLGFTQDQIVRDVLYSTRDNINFVHEVYRQAFLLGFTSKSQIEAMRTAIVVYRDWMAGDPPPPFLLEPEENPSENGTPPRGQRLRTDSYVGAITRENLIIRAGLQNFLQVFVTNAANVFLVNTSHLNISIPSKSRDYRSSPLNEQTDICKKVLNVYRTMVMNTPMEPKTWEQLLIVLLQITSIILNQPQPSNSKSSNLGGRLGQAIFQTLIVTWIRAHTNVPVNVHLWEKFLGVLTSLTHREELIIEWDKTMQTLTRVLARYVYNLNLQDLPLDRLAESKGKRKRFGSVWQSSSSKESRGLTSAQSNDQKRNISDDQQREDISGPSSTNHHSSSQHRSAPGTPSLNRSYSEGSLAPARKSRARRRQKGSLKIPTLPTSVEHSLNLMLSHSPVEISISTETLNSSRLSHHGDSLRRTMSLDTLQGNKKSREVADDEIESGRASRSPSPTASSGIEGGSIKDSPMQIDVLAGDGSSADAPDESISSSGRRSIILGGSASGWLPDVAAIMWKRMLGSLGDVNSIPKPELHAQVFKYLVEMTTNLIRIKKNQGISTDNQSTPPPPDLIPPVGIAAPWCYGALLLDSHFKKGKLWALQLLCMLANHKAVTGSEQLPLFYKVLHTSLTGEDRDMLYAVLKHLEGSRFLSLLLPGHTLLLLDLVHASAILLTSFETGKHTPRAEVAGLLGSLLCFPQSVLPKPVLQPSEQMDLMECPDIQDHILNIVLRCARREPSSKARCIALCQLGQWVLLKLSRPTYQKRGFSQAVPRPASASNKESNMTFNSRIKEVIQVLLQALQFKHRTIAIAAADALKLCAERGKELASIERLPHLIITAICTALEIQNVFNPKDADKNVITSLILCLGEFCMAFPLNLLLEPVADDKNESLMLIVLRVLHNVAAGSTSDRIKLLTADEDFDMLITLDDVSDGKAIEATYQTSETTNNCKLAIRLCAKAVALHLVTHLGHFPMGIGAARLSSLVEEQDDANFGMIQSTMVDQKSTTRDSVELSAPQVLNAQYIQLFMLTSGLVASFVELPALKLPGGGATAGLVTAEKQVRVLLRDLSGKACWDASILYSEPKSSEPKCQSNEKMDNQSNPRSFHLGKTNKLLPSSNGVPLDPLTSTVGIEITSARHTLRHRPPSQLPTAQDIAPDLDQLDDLLQYIGHTSPECLANVSSNLNMPGPSPLGPQLEAQTISIILNQRNVEQDYIHKQNQALLGGRDRPLMIDKRYDSLSYESANTSLSRTDIPFQYCRLLFSHLGLAGWERRTRTHLLKRTEKLLRELRNVDIQKCRETHKMAVIYVACGQEDKNSILKNTCGSSTYEMFVSALGWEIELESHNGFLGGLPRQGCGATAPYFATPFLEVIYHVATRMPSDTPESTLSKTRHLGNDEVHIVWSEHYREYRRDILPTEFCDVLIVVYPLKNGLFRVTVNRKPDVPWFGPLADESVVSGTCLASLVRATAINASRAKRSSLPFFQQYYEERHRSLDTVSSRYKESTTFEEFATRVYNPIPSSFSTLGNQSVGGAPLAAALIDHHRSSLKD</sequence>
<feature type="region of interest" description="Disordered" evidence="3">
    <location>
        <begin position="1416"/>
        <end position="1452"/>
    </location>
</feature>
<keyword evidence="2" id="KW-0597">Phosphoprotein</keyword>
<feature type="region of interest" description="Disordered" evidence="3">
    <location>
        <begin position="628"/>
        <end position="719"/>
    </location>
</feature>
<gene>
    <name evidence="5" type="ORF">HERILL_LOCUS7186</name>
</gene>
<feature type="region of interest" description="Disordered" evidence="3">
    <location>
        <begin position="406"/>
        <end position="429"/>
    </location>
</feature>
<evidence type="ECO:0000256" key="2">
    <source>
        <dbReference type="ARBA" id="ARBA00022553"/>
    </source>
</evidence>
<feature type="compositionally biased region" description="Basic and acidic residues" evidence="3">
    <location>
        <begin position="1417"/>
        <end position="1430"/>
    </location>
</feature>
<dbReference type="Gene3D" id="3.40.50.11210">
    <property type="entry name" value="Rap/Ran-GAP"/>
    <property type="match status" value="1"/>
</dbReference>
<reference evidence="5 6" key="1">
    <citation type="submission" date="2020-11" db="EMBL/GenBank/DDBJ databases">
        <authorList>
            <person name="Wallbank WR R."/>
            <person name="Pardo Diaz C."/>
            <person name="Kozak K."/>
            <person name="Martin S."/>
            <person name="Jiggins C."/>
            <person name="Moest M."/>
            <person name="Warren A I."/>
            <person name="Generalovic N T."/>
            <person name="Byers J.R.P. K."/>
            <person name="Montejo-Kovacevich G."/>
            <person name="Yen C E."/>
        </authorList>
    </citation>
    <scope>NUCLEOTIDE SEQUENCE [LARGE SCALE GENOMIC DNA]</scope>
</reference>
<dbReference type="PROSITE" id="PS50085">
    <property type="entry name" value="RAPGAP"/>
    <property type="match status" value="1"/>
</dbReference>
<dbReference type="SUPFAM" id="SSF48371">
    <property type="entry name" value="ARM repeat"/>
    <property type="match status" value="1"/>
</dbReference>
<evidence type="ECO:0000259" key="4">
    <source>
        <dbReference type="PROSITE" id="PS50085"/>
    </source>
</evidence>
<dbReference type="GO" id="GO:0005737">
    <property type="term" value="C:cytoplasm"/>
    <property type="evidence" value="ECO:0007669"/>
    <property type="project" value="TreeGrafter"/>
</dbReference>
<dbReference type="Proteomes" id="UP000594454">
    <property type="component" value="Chromosome 3"/>
</dbReference>
<dbReference type="FunFam" id="3.40.50.11210:FF:000001">
    <property type="entry name" value="Ral GTPase-activating protein subunit alpha-1 isoform 1"/>
    <property type="match status" value="1"/>
</dbReference>
<feature type="compositionally biased region" description="Basic residues" evidence="3">
    <location>
        <begin position="702"/>
        <end position="712"/>
    </location>
</feature>
<dbReference type="InterPro" id="IPR027107">
    <property type="entry name" value="Tuberin/Ral-act_asu"/>
</dbReference>
<dbReference type="PANTHER" id="PTHR10063">
    <property type="entry name" value="TUBERIN"/>
    <property type="match status" value="1"/>
</dbReference>
<dbReference type="InterPro" id="IPR000331">
    <property type="entry name" value="Rap/Ran_GAP_dom"/>
</dbReference>
<protein>
    <recommendedName>
        <fullName evidence="4">Rap-GAP domain-containing protein</fullName>
    </recommendedName>
</protein>
<accession>A0A7R8UPJ3</accession>
<dbReference type="OrthoDB" id="19311at2759"/>
<dbReference type="InterPro" id="IPR046859">
    <property type="entry name" value="RGPA/RALGAPB_N"/>
</dbReference>
<feature type="compositionally biased region" description="Low complexity" evidence="3">
    <location>
        <begin position="783"/>
        <end position="796"/>
    </location>
</feature>
<keyword evidence="1" id="KW-0343">GTPase activation</keyword>
<keyword evidence="6" id="KW-1185">Reference proteome</keyword>
<feature type="region of interest" description="Disordered" evidence="3">
    <location>
        <begin position="748"/>
        <end position="830"/>
    </location>
</feature>
<proteinExistence type="predicted"/>
<dbReference type="SUPFAM" id="SSF111347">
    <property type="entry name" value="Rap/Ran-GAP"/>
    <property type="match status" value="1"/>
</dbReference>
<feature type="compositionally biased region" description="Polar residues" evidence="3">
    <location>
        <begin position="633"/>
        <end position="651"/>
    </location>
</feature>
<dbReference type="Pfam" id="PF20412">
    <property type="entry name" value="RALGAPB_N"/>
    <property type="match status" value="1"/>
</dbReference>
<dbReference type="EMBL" id="LR899011">
    <property type="protein sequence ID" value="CAD7084283.1"/>
    <property type="molecule type" value="Genomic_DNA"/>
</dbReference>
<evidence type="ECO:0000256" key="3">
    <source>
        <dbReference type="SAM" id="MobiDB-lite"/>
    </source>
</evidence>
<evidence type="ECO:0000313" key="5">
    <source>
        <dbReference type="EMBL" id="CAD7084283.1"/>
    </source>
</evidence>
<evidence type="ECO:0000313" key="6">
    <source>
        <dbReference type="Proteomes" id="UP000594454"/>
    </source>
</evidence>
<feature type="domain" description="Rap-GAP" evidence="4">
    <location>
        <begin position="1621"/>
        <end position="1828"/>
    </location>
</feature>
<dbReference type="PANTHER" id="PTHR10063:SF11">
    <property type="entry name" value="RHO GTPASE-ACTIVATING PROTEIN CG5521-RELATED"/>
    <property type="match status" value="1"/>
</dbReference>
<dbReference type="InterPro" id="IPR016024">
    <property type="entry name" value="ARM-type_fold"/>
</dbReference>
<evidence type="ECO:0000256" key="1">
    <source>
        <dbReference type="ARBA" id="ARBA00022468"/>
    </source>
</evidence>
<feature type="compositionally biased region" description="Polar residues" evidence="3">
    <location>
        <begin position="685"/>
        <end position="695"/>
    </location>
</feature>
<dbReference type="GO" id="GO:0005634">
    <property type="term" value="C:nucleus"/>
    <property type="evidence" value="ECO:0007669"/>
    <property type="project" value="InterPro"/>
</dbReference>
<feature type="compositionally biased region" description="Basic and acidic residues" evidence="3">
    <location>
        <begin position="652"/>
        <end position="666"/>
    </location>
</feature>
<dbReference type="InterPro" id="IPR035974">
    <property type="entry name" value="Rap/Ran-GAP_sf"/>
</dbReference>
<dbReference type="Pfam" id="PF02145">
    <property type="entry name" value="Rap_GAP"/>
    <property type="match status" value="1"/>
</dbReference>
<organism evidence="5 6">
    <name type="scientific">Hermetia illucens</name>
    <name type="common">Black soldier fly</name>
    <dbReference type="NCBI Taxonomy" id="343691"/>
    <lineage>
        <taxon>Eukaryota</taxon>
        <taxon>Metazoa</taxon>
        <taxon>Ecdysozoa</taxon>
        <taxon>Arthropoda</taxon>
        <taxon>Hexapoda</taxon>
        <taxon>Insecta</taxon>
        <taxon>Pterygota</taxon>
        <taxon>Neoptera</taxon>
        <taxon>Endopterygota</taxon>
        <taxon>Diptera</taxon>
        <taxon>Brachycera</taxon>
        <taxon>Stratiomyomorpha</taxon>
        <taxon>Stratiomyidae</taxon>
        <taxon>Hermetiinae</taxon>
        <taxon>Hermetia</taxon>
    </lineage>
</organism>
<dbReference type="GO" id="GO:0005096">
    <property type="term" value="F:GTPase activator activity"/>
    <property type="evidence" value="ECO:0007669"/>
    <property type="project" value="UniProtKB-KW"/>
</dbReference>
<feature type="compositionally biased region" description="Low complexity" evidence="3">
    <location>
        <begin position="667"/>
        <end position="682"/>
    </location>
</feature>
<name>A0A7R8UPJ3_HERIL</name>